<dbReference type="Proteomes" id="UP000324222">
    <property type="component" value="Unassembled WGS sequence"/>
</dbReference>
<dbReference type="AlphaFoldDB" id="A0A5B7DEI6"/>
<reference evidence="2 3" key="1">
    <citation type="submission" date="2019-05" db="EMBL/GenBank/DDBJ databases">
        <title>Another draft genome of Portunus trituberculatus and its Hox gene families provides insights of decapod evolution.</title>
        <authorList>
            <person name="Jeong J.-H."/>
            <person name="Song I."/>
            <person name="Kim S."/>
            <person name="Choi T."/>
            <person name="Kim D."/>
            <person name="Ryu S."/>
            <person name="Kim W."/>
        </authorList>
    </citation>
    <scope>NUCLEOTIDE SEQUENCE [LARGE SCALE GENOMIC DNA]</scope>
    <source>
        <tissue evidence="2">Muscle</tissue>
    </source>
</reference>
<keyword evidence="3" id="KW-1185">Reference proteome</keyword>
<dbReference type="EMBL" id="VSRR010000792">
    <property type="protein sequence ID" value="MPC19673.1"/>
    <property type="molecule type" value="Genomic_DNA"/>
</dbReference>
<evidence type="ECO:0000313" key="2">
    <source>
        <dbReference type="EMBL" id="MPC19673.1"/>
    </source>
</evidence>
<sequence>MLAGTRYLCRTSSRIVSATAGNVRLVKYCVYKQCIAPTLVNTARVDLRLCLLSLERRPVHAPPLQEGSASLEGLPRTKQGKLMRYG</sequence>
<evidence type="ECO:0000256" key="1">
    <source>
        <dbReference type="SAM" id="MobiDB-lite"/>
    </source>
</evidence>
<feature type="region of interest" description="Disordered" evidence="1">
    <location>
        <begin position="62"/>
        <end position="86"/>
    </location>
</feature>
<gene>
    <name evidence="2" type="ORF">E2C01_012599</name>
</gene>
<comment type="caution">
    <text evidence="2">The sequence shown here is derived from an EMBL/GenBank/DDBJ whole genome shotgun (WGS) entry which is preliminary data.</text>
</comment>
<protein>
    <submittedName>
        <fullName evidence="2">Uncharacterized protein</fullName>
    </submittedName>
</protein>
<name>A0A5B7DEI6_PORTR</name>
<evidence type="ECO:0000313" key="3">
    <source>
        <dbReference type="Proteomes" id="UP000324222"/>
    </source>
</evidence>
<accession>A0A5B7DEI6</accession>
<organism evidence="2 3">
    <name type="scientific">Portunus trituberculatus</name>
    <name type="common">Swimming crab</name>
    <name type="synonym">Neptunus trituberculatus</name>
    <dbReference type="NCBI Taxonomy" id="210409"/>
    <lineage>
        <taxon>Eukaryota</taxon>
        <taxon>Metazoa</taxon>
        <taxon>Ecdysozoa</taxon>
        <taxon>Arthropoda</taxon>
        <taxon>Crustacea</taxon>
        <taxon>Multicrustacea</taxon>
        <taxon>Malacostraca</taxon>
        <taxon>Eumalacostraca</taxon>
        <taxon>Eucarida</taxon>
        <taxon>Decapoda</taxon>
        <taxon>Pleocyemata</taxon>
        <taxon>Brachyura</taxon>
        <taxon>Eubrachyura</taxon>
        <taxon>Portunoidea</taxon>
        <taxon>Portunidae</taxon>
        <taxon>Portuninae</taxon>
        <taxon>Portunus</taxon>
    </lineage>
</organism>
<proteinExistence type="predicted"/>